<dbReference type="Gene3D" id="3.40.50.300">
    <property type="entry name" value="P-loop containing nucleotide triphosphate hydrolases"/>
    <property type="match status" value="1"/>
</dbReference>
<dbReference type="InterPro" id="IPR003439">
    <property type="entry name" value="ABC_transporter-like_ATP-bd"/>
</dbReference>
<dbReference type="InterPro" id="IPR027417">
    <property type="entry name" value="P-loop_NTPase"/>
</dbReference>
<dbReference type="AlphaFoldDB" id="A0A0J9GV56"/>
<sequence>MLEVRALSAAYGAHPALNEVSLSVAAGEIVVILGANGAGKSTLLRAIAGICEGQVSGAVTLGGTPLAGLGSDEIVERGVALVPEGRGIFGDLTVRENLLLGAYSKRARADEGSNLDRVMRLFPKLRERQGQIARTMSGGEQQMVAIGRAMMSAPQILMLDEPSLGLSPLLCKELFQNLSLVRELGIGVLLVEQNAKQSLAIADRGYLLENTQITHEDSAARLATDAAVQKAYLGGSGKAAAPKHTPKTPVKADDAPPPKPPTASLNRPSQDYGFSVDDMVATAATVSAQAPRTAAPETAAAASKLAQDRVQVVLRDIEAAAQAARARVSRAATDTDATPTQDRPPSFTAKPPVIEVYRRPRVEVFRRRPSGQFERD</sequence>
<dbReference type="GO" id="GO:0015807">
    <property type="term" value="P:L-amino acid transport"/>
    <property type="evidence" value="ECO:0007669"/>
    <property type="project" value="TreeGrafter"/>
</dbReference>
<keyword evidence="4 8" id="KW-0067">ATP-binding</keyword>
<name>A0A0J9GV56_9RHOB</name>
<keyword evidence="5" id="KW-0029">Amino-acid transport</keyword>
<feature type="compositionally biased region" description="Low complexity" evidence="6">
    <location>
        <begin position="327"/>
        <end position="345"/>
    </location>
</feature>
<dbReference type="RefSeq" id="WP_049643184.1">
    <property type="nucleotide sequence ID" value="NZ_LFTY01000002.1"/>
</dbReference>
<keyword evidence="3" id="KW-0547">Nucleotide-binding</keyword>
<dbReference type="Pfam" id="PF00005">
    <property type="entry name" value="ABC_tran"/>
    <property type="match status" value="1"/>
</dbReference>
<evidence type="ECO:0000256" key="2">
    <source>
        <dbReference type="ARBA" id="ARBA00022448"/>
    </source>
</evidence>
<feature type="region of interest" description="Disordered" evidence="6">
    <location>
        <begin position="235"/>
        <end position="272"/>
    </location>
</feature>
<evidence type="ECO:0000256" key="5">
    <source>
        <dbReference type="ARBA" id="ARBA00022970"/>
    </source>
</evidence>
<evidence type="ECO:0000313" key="9">
    <source>
        <dbReference type="Proteomes" id="UP000037178"/>
    </source>
</evidence>
<gene>
    <name evidence="8" type="ORF">AIOL_002423</name>
</gene>
<dbReference type="InterPro" id="IPR052156">
    <property type="entry name" value="BCAA_Transport_ATP-bd_LivF"/>
</dbReference>
<dbReference type="Proteomes" id="UP000037178">
    <property type="component" value="Unassembled WGS sequence"/>
</dbReference>
<comment type="caution">
    <text evidence="8">The sequence shown here is derived from an EMBL/GenBank/DDBJ whole genome shotgun (WGS) entry which is preliminary data.</text>
</comment>
<dbReference type="PROSITE" id="PS00211">
    <property type="entry name" value="ABC_TRANSPORTER_1"/>
    <property type="match status" value="1"/>
</dbReference>
<evidence type="ECO:0000256" key="3">
    <source>
        <dbReference type="ARBA" id="ARBA00022741"/>
    </source>
</evidence>
<dbReference type="PANTHER" id="PTHR43820">
    <property type="entry name" value="HIGH-AFFINITY BRANCHED-CHAIN AMINO ACID TRANSPORT ATP-BINDING PROTEIN LIVF"/>
    <property type="match status" value="1"/>
</dbReference>
<dbReference type="SMART" id="SM00382">
    <property type="entry name" value="AAA"/>
    <property type="match status" value="1"/>
</dbReference>
<evidence type="ECO:0000256" key="1">
    <source>
        <dbReference type="ARBA" id="ARBA00005417"/>
    </source>
</evidence>
<dbReference type="GO" id="GO:0005524">
    <property type="term" value="F:ATP binding"/>
    <property type="evidence" value="ECO:0007669"/>
    <property type="project" value="UniProtKB-KW"/>
</dbReference>
<dbReference type="InterPro" id="IPR017871">
    <property type="entry name" value="ABC_transporter-like_CS"/>
</dbReference>
<protein>
    <submittedName>
        <fullName evidence="8">Branched-chain amino acid transport ATP-binding protein LivF</fullName>
    </submittedName>
</protein>
<dbReference type="PATRIC" id="fig|1675527.3.peg.2544"/>
<dbReference type="STRING" id="1675527.AIOL_002423"/>
<feature type="domain" description="ABC transporter" evidence="7">
    <location>
        <begin position="2"/>
        <end position="235"/>
    </location>
</feature>
<dbReference type="GO" id="GO:0016887">
    <property type="term" value="F:ATP hydrolysis activity"/>
    <property type="evidence" value="ECO:0007669"/>
    <property type="project" value="InterPro"/>
</dbReference>
<keyword evidence="9" id="KW-1185">Reference proteome</keyword>
<evidence type="ECO:0000259" key="7">
    <source>
        <dbReference type="PROSITE" id="PS50893"/>
    </source>
</evidence>
<dbReference type="PANTHER" id="PTHR43820:SF4">
    <property type="entry name" value="HIGH-AFFINITY BRANCHED-CHAIN AMINO ACID TRANSPORT ATP-BINDING PROTEIN LIVF"/>
    <property type="match status" value="1"/>
</dbReference>
<evidence type="ECO:0000313" key="8">
    <source>
        <dbReference type="EMBL" id="KMW57458.1"/>
    </source>
</evidence>
<accession>A0A0J9GV56</accession>
<feature type="region of interest" description="Disordered" evidence="6">
    <location>
        <begin position="327"/>
        <end position="352"/>
    </location>
</feature>
<dbReference type="GO" id="GO:0015658">
    <property type="term" value="F:branched-chain amino acid transmembrane transporter activity"/>
    <property type="evidence" value="ECO:0007669"/>
    <property type="project" value="TreeGrafter"/>
</dbReference>
<dbReference type="InterPro" id="IPR003593">
    <property type="entry name" value="AAA+_ATPase"/>
</dbReference>
<evidence type="ECO:0000256" key="4">
    <source>
        <dbReference type="ARBA" id="ARBA00022840"/>
    </source>
</evidence>
<dbReference type="EMBL" id="LFTY01000002">
    <property type="protein sequence ID" value="KMW57458.1"/>
    <property type="molecule type" value="Genomic_DNA"/>
</dbReference>
<comment type="similarity">
    <text evidence="1">Belongs to the ABC transporter superfamily.</text>
</comment>
<dbReference type="CDD" id="cd03224">
    <property type="entry name" value="ABC_TM1139_LivF_branched"/>
    <property type="match status" value="1"/>
</dbReference>
<dbReference type="PROSITE" id="PS50893">
    <property type="entry name" value="ABC_TRANSPORTER_2"/>
    <property type="match status" value="1"/>
</dbReference>
<dbReference type="OrthoDB" id="9806149at2"/>
<dbReference type="PROSITE" id="PS50890">
    <property type="entry name" value="PUA"/>
    <property type="match status" value="1"/>
</dbReference>
<organism evidence="8 9">
    <name type="scientific">Candidatus Rhodobacter oscarellae</name>
    <dbReference type="NCBI Taxonomy" id="1675527"/>
    <lineage>
        <taxon>Bacteria</taxon>
        <taxon>Pseudomonadati</taxon>
        <taxon>Pseudomonadota</taxon>
        <taxon>Alphaproteobacteria</taxon>
        <taxon>Rhodobacterales</taxon>
        <taxon>Rhodobacter group</taxon>
        <taxon>Rhodobacter</taxon>
    </lineage>
</organism>
<evidence type="ECO:0000256" key="6">
    <source>
        <dbReference type="SAM" id="MobiDB-lite"/>
    </source>
</evidence>
<keyword evidence="2" id="KW-0813">Transport</keyword>
<reference evidence="8 9" key="1">
    <citation type="submission" date="2015-06" db="EMBL/GenBank/DDBJ databases">
        <title>Draft genome sequence of an Alphaproteobacteria species associated to the Mediterranean sponge Oscarella lobularis.</title>
        <authorList>
            <person name="Jourda C."/>
            <person name="Santini S."/>
            <person name="Claverie J.-M."/>
        </authorList>
    </citation>
    <scope>NUCLEOTIDE SEQUENCE [LARGE SCALE GENOMIC DNA]</scope>
    <source>
        <strain evidence="8">IGS</strain>
    </source>
</reference>
<proteinExistence type="inferred from homology"/>
<dbReference type="SUPFAM" id="SSF52540">
    <property type="entry name" value="P-loop containing nucleoside triphosphate hydrolases"/>
    <property type="match status" value="1"/>
</dbReference>